<gene>
    <name evidence="10" type="ORF">JOE68_000090</name>
</gene>
<dbReference type="InterPro" id="IPR036514">
    <property type="entry name" value="SGNH_hydro_sf"/>
</dbReference>
<feature type="domain" description="Acyltransferase 3" evidence="9">
    <location>
        <begin position="22"/>
        <end position="352"/>
    </location>
</feature>
<organism evidence="10 11">
    <name type="scientific">Saccharothrix algeriensis</name>
    <dbReference type="NCBI Taxonomy" id="173560"/>
    <lineage>
        <taxon>Bacteria</taxon>
        <taxon>Bacillati</taxon>
        <taxon>Actinomycetota</taxon>
        <taxon>Actinomycetes</taxon>
        <taxon>Pseudonocardiales</taxon>
        <taxon>Pseudonocardiaceae</taxon>
        <taxon>Saccharothrix</taxon>
    </lineage>
</organism>
<evidence type="ECO:0000256" key="6">
    <source>
        <dbReference type="ARBA" id="ARBA00023136"/>
    </source>
</evidence>
<reference evidence="10 11" key="1">
    <citation type="submission" date="2021-01" db="EMBL/GenBank/DDBJ databases">
        <title>Sequencing the genomes of 1000 actinobacteria strains.</title>
        <authorList>
            <person name="Klenk H.-P."/>
        </authorList>
    </citation>
    <scope>NUCLEOTIDE SEQUENCE [LARGE SCALE GENOMIC DNA]</scope>
    <source>
        <strain evidence="10 11">DSM 44581</strain>
    </source>
</reference>
<sequence length="627" mass="66111">MTQLPVTHPDRSVRSGRRVHVPALDGLRGVAVAGVLLFHAGGLSGGFLGVDLFFALSGYLITDLLLREAAATGAVSLLAFWQRRIRRLLPALTAVLVGATLAAWAWGSGDLWASALSDGPWVQLNLVNWHLLAESAGYWERFGGGRLFGHLWSIAVEEQFYLVWPVVVLLLVRGAGRADRRVAVAAVIVSLASLALMVALVGPDTTRVYTGTDTRAFSLMLGALAATAPVRQALGRLAGRAGAAVAALLAAGLLASWALVDGEGSRALFHGGLFAHSLAAALLVALCAGEPGTAVARVLAGRPLRWLGLVSYSLYLWHWPVFLLLSPDRTGLSGWPWAVVVCAVSVGLAALTRHFVEDPIRFRAAWARGRTGLVAFGAVMVALAVFWAVVPRPAGDVVDGAGLRAGGTVSTSGPRMSRVLFMGDSIAVGEALPVEAAMKAAGVAFKSIAADGGGGVVGPLAESTWETLPGEIASFRPDVIVYQVTTYDWGTGQEQRAGYQRLTRAATDAGARLVLVTAPPIEPDDFYAPHVEELRRTSTSAKEVADGSGGHAVLLDSAAVWGSDYRRERDGKADRSTDGIHTCPHGAARFTAWLMDELAQRFSGVGRVDPDAWVDAGWAADDRFQGC</sequence>
<feature type="transmembrane region" description="Helical" evidence="8">
    <location>
        <begin position="214"/>
        <end position="234"/>
    </location>
</feature>
<evidence type="ECO:0000256" key="1">
    <source>
        <dbReference type="ARBA" id="ARBA00004651"/>
    </source>
</evidence>
<feature type="transmembrane region" description="Helical" evidence="8">
    <location>
        <begin position="372"/>
        <end position="390"/>
    </location>
</feature>
<comment type="caution">
    <text evidence="10">The sequence shown here is derived from an EMBL/GenBank/DDBJ whole genome shotgun (WGS) entry which is preliminary data.</text>
</comment>
<dbReference type="InterPro" id="IPR002656">
    <property type="entry name" value="Acyl_transf_3_dom"/>
</dbReference>
<evidence type="ECO:0000259" key="9">
    <source>
        <dbReference type="Pfam" id="PF01757"/>
    </source>
</evidence>
<keyword evidence="2" id="KW-1003">Cell membrane</keyword>
<feature type="transmembrane region" description="Helical" evidence="8">
    <location>
        <begin position="304"/>
        <end position="322"/>
    </location>
</feature>
<dbReference type="PANTHER" id="PTHR23028:SF53">
    <property type="entry name" value="ACYL_TRANSF_3 DOMAIN-CONTAINING PROTEIN"/>
    <property type="match status" value="1"/>
</dbReference>
<keyword evidence="11" id="KW-1185">Reference proteome</keyword>
<evidence type="ECO:0000256" key="7">
    <source>
        <dbReference type="ARBA" id="ARBA00023315"/>
    </source>
</evidence>
<feature type="transmembrane region" description="Helical" evidence="8">
    <location>
        <begin position="21"/>
        <end position="40"/>
    </location>
</feature>
<dbReference type="Proteomes" id="UP001195724">
    <property type="component" value="Unassembled WGS sequence"/>
</dbReference>
<dbReference type="EMBL" id="JAFBCL010000001">
    <property type="protein sequence ID" value="MBM7809225.1"/>
    <property type="molecule type" value="Genomic_DNA"/>
</dbReference>
<keyword evidence="5 8" id="KW-1133">Transmembrane helix</keyword>
<dbReference type="CDD" id="cd00229">
    <property type="entry name" value="SGNH_hydrolase"/>
    <property type="match status" value="1"/>
</dbReference>
<evidence type="ECO:0000256" key="5">
    <source>
        <dbReference type="ARBA" id="ARBA00022989"/>
    </source>
</evidence>
<evidence type="ECO:0000256" key="8">
    <source>
        <dbReference type="SAM" id="Phobius"/>
    </source>
</evidence>
<evidence type="ECO:0000256" key="2">
    <source>
        <dbReference type="ARBA" id="ARBA00022475"/>
    </source>
</evidence>
<proteinExistence type="predicted"/>
<keyword evidence="3" id="KW-0808">Transferase</keyword>
<dbReference type="Pfam" id="PF01757">
    <property type="entry name" value="Acyl_transf_3"/>
    <property type="match status" value="1"/>
</dbReference>
<dbReference type="Gene3D" id="3.40.50.1110">
    <property type="entry name" value="SGNH hydrolase"/>
    <property type="match status" value="1"/>
</dbReference>
<evidence type="ECO:0000313" key="10">
    <source>
        <dbReference type="EMBL" id="MBM7809225.1"/>
    </source>
</evidence>
<evidence type="ECO:0000256" key="3">
    <source>
        <dbReference type="ARBA" id="ARBA00022679"/>
    </source>
</evidence>
<dbReference type="PANTHER" id="PTHR23028">
    <property type="entry name" value="ACETYLTRANSFERASE"/>
    <property type="match status" value="1"/>
</dbReference>
<dbReference type="SUPFAM" id="SSF52266">
    <property type="entry name" value="SGNH hydrolase"/>
    <property type="match status" value="1"/>
</dbReference>
<keyword evidence="7" id="KW-0012">Acyltransferase</keyword>
<keyword evidence="6 8" id="KW-0472">Membrane</keyword>
<dbReference type="InterPro" id="IPR050879">
    <property type="entry name" value="Acyltransferase_3"/>
</dbReference>
<dbReference type="RefSeq" id="WP_239562073.1">
    <property type="nucleotide sequence ID" value="NZ_JAFBCL010000001.1"/>
</dbReference>
<evidence type="ECO:0000313" key="11">
    <source>
        <dbReference type="Proteomes" id="UP001195724"/>
    </source>
</evidence>
<accession>A0ABS2RYZ5</accession>
<feature type="transmembrane region" description="Helical" evidence="8">
    <location>
        <begin position="334"/>
        <end position="351"/>
    </location>
</feature>
<keyword evidence="4 8" id="KW-0812">Transmembrane</keyword>
<protein>
    <submittedName>
        <fullName evidence="10">Peptidoglycan/LPS O-acetylase OafA/YrhL</fullName>
    </submittedName>
</protein>
<evidence type="ECO:0000256" key="4">
    <source>
        <dbReference type="ARBA" id="ARBA00022692"/>
    </source>
</evidence>
<feature type="transmembrane region" description="Helical" evidence="8">
    <location>
        <begin position="159"/>
        <end position="175"/>
    </location>
</feature>
<feature type="transmembrane region" description="Helical" evidence="8">
    <location>
        <begin position="87"/>
        <end position="107"/>
    </location>
</feature>
<feature type="transmembrane region" description="Helical" evidence="8">
    <location>
        <begin position="241"/>
        <end position="260"/>
    </location>
</feature>
<feature type="transmembrane region" description="Helical" evidence="8">
    <location>
        <begin position="272"/>
        <end position="292"/>
    </location>
</feature>
<comment type="subcellular location">
    <subcellularLocation>
        <location evidence="1">Cell membrane</location>
        <topology evidence="1">Multi-pass membrane protein</topology>
    </subcellularLocation>
</comment>
<name>A0ABS2RYZ5_9PSEU</name>
<feature type="transmembrane region" description="Helical" evidence="8">
    <location>
        <begin position="182"/>
        <end position="202"/>
    </location>
</feature>